<evidence type="ECO:0000313" key="5">
    <source>
        <dbReference type="EMBL" id="TNY17710.1"/>
    </source>
</evidence>
<dbReference type="Pfam" id="PF07690">
    <property type="entry name" value="MFS_1"/>
    <property type="match status" value="1"/>
</dbReference>
<dbReference type="OrthoDB" id="2213137at2759"/>
<sequence>MVRQDDAPPIELDTLSPASPSPAPGSLNRLSSANPFDTPSSSSCFAKAPSSPFLAQELPPVDGGRGAWTFVVAAFILETVIWGYSFAFATILVYLQRTDPWRSNSLAVLSAIGAVNLGVQYLLPLPTTIFFRRYPDYVKLTLWVSVALYTGSMLLSSWATQAWQLVVLQGIVCGATGSVLYTPVLCWLNDWWLERKGLAGGIIFAGAGIGGLVFPFLLSSLLSWRGFPWMVRIWAILAGTTLALSVYLIKPRVAPRKMRSHERGPWLATDGAFLRDPIMLLTLGTSFVSSLSTFPVSLYLASYASNLTPSAFEASVVVGVYNVASSFGCAFTGWLADIDYPLATLFCGAAGALAAFASWGLADSLAKVYGFAVLAGFTSQVIAAWSGCARDVSRGNPYVGSLVFGVLAGSRGLASIVMPFVSEGLYRPGESEQVWGRFGFYRMELFVGITATISAFGGVALKVVRSSMVKSGKLRA</sequence>
<reference evidence="5 6" key="1">
    <citation type="submission" date="2019-03" db="EMBL/GenBank/DDBJ databases">
        <title>Rhodosporidium diobovatum UCD-FST 08-225 genome sequencing, assembly, and annotation.</title>
        <authorList>
            <person name="Fakankun I.U."/>
            <person name="Fristensky B."/>
            <person name="Levin D.B."/>
        </authorList>
    </citation>
    <scope>NUCLEOTIDE SEQUENCE [LARGE SCALE GENOMIC DNA]</scope>
    <source>
        <strain evidence="5 6">UCD-FST 08-225</strain>
    </source>
</reference>
<feature type="transmembrane region" description="Helical" evidence="4">
    <location>
        <begin position="137"/>
        <end position="159"/>
    </location>
</feature>
<dbReference type="AlphaFoldDB" id="A0A5C5FLR9"/>
<keyword evidence="4" id="KW-0472">Membrane</keyword>
<comment type="caution">
    <text evidence="5">The sequence shown here is derived from an EMBL/GenBank/DDBJ whole genome shotgun (WGS) entry which is preliminary data.</text>
</comment>
<feature type="transmembrane region" description="Helical" evidence="4">
    <location>
        <begin position="398"/>
        <end position="421"/>
    </location>
</feature>
<comment type="subcellular location">
    <subcellularLocation>
        <location evidence="1">Membrane</location>
        <topology evidence="1">Multi-pass membrane protein</topology>
    </subcellularLocation>
</comment>
<dbReference type="SUPFAM" id="SSF103473">
    <property type="entry name" value="MFS general substrate transporter"/>
    <property type="match status" value="1"/>
</dbReference>
<feature type="transmembrane region" description="Helical" evidence="4">
    <location>
        <begin position="278"/>
        <end position="302"/>
    </location>
</feature>
<evidence type="ECO:0000256" key="4">
    <source>
        <dbReference type="SAM" id="Phobius"/>
    </source>
</evidence>
<protein>
    <submittedName>
        <fullName evidence="5">MFS monocarboxylate transporter</fullName>
    </submittedName>
</protein>
<keyword evidence="6" id="KW-1185">Reference proteome</keyword>
<feature type="transmembrane region" description="Helical" evidence="4">
    <location>
        <begin position="67"/>
        <end position="94"/>
    </location>
</feature>
<feature type="transmembrane region" description="Helical" evidence="4">
    <location>
        <begin position="106"/>
        <end position="125"/>
    </location>
</feature>
<dbReference type="PANTHER" id="PTHR11360">
    <property type="entry name" value="MONOCARBOXYLATE TRANSPORTER"/>
    <property type="match status" value="1"/>
</dbReference>
<keyword evidence="4" id="KW-0812">Transmembrane</keyword>
<accession>A0A5C5FLR9</accession>
<gene>
    <name evidence="5" type="ORF">DMC30DRAFT_412637</name>
</gene>
<dbReference type="Gene3D" id="1.20.1250.20">
    <property type="entry name" value="MFS general substrate transporter like domains"/>
    <property type="match status" value="2"/>
</dbReference>
<evidence type="ECO:0000256" key="2">
    <source>
        <dbReference type="ARBA" id="ARBA00006727"/>
    </source>
</evidence>
<evidence type="ECO:0000313" key="6">
    <source>
        <dbReference type="Proteomes" id="UP000311382"/>
    </source>
</evidence>
<dbReference type="Proteomes" id="UP000311382">
    <property type="component" value="Unassembled WGS sequence"/>
</dbReference>
<dbReference type="InterPro" id="IPR036259">
    <property type="entry name" value="MFS_trans_sf"/>
</dbReference>
<dbReference type="GO" id="GO:0022857">
    <property type="term" value="F:transmembrane transporter activity"/>
    <property type="evidence" value="ECO:0007669"/>
    <property type="project" value="InterPro"/>
</dbReference>
<feature type="transmembrane region" description="Helical" evidence="4">
    <location>
        <begin position="198"/>
        <end position="217"/>
    </location>
</feature>
<feature type="transmembrane region" description="Helical" evidence="4">
    <location>
        <begin position="314"/>
        <end position="335"/>
    </location>
</feature>
<organism evidence="5 6">
    <name type="scientific">Rhodotorula diobovata</name>
    <dbReference type="NCBI Taxonomy" id="5288"/>
    <lineage>
        <taxon>Eukaryota</taxon>
        <taxon>Fungi</taxon>
        <taxon>Dikarya</taxon>
        <taxon>Basidiomycota</taxon>
        <taxon>Pucciniomycotina</taxon>
        <taxon>Microbotryomycetes</taxon>
        <taxon>Sporidiobolales</taxon>
        <taxon>Sporidiobolaceae</taxon>
        <taxon>Rhodotorula</taxon>
    </lineage>
</organism>
<proteinExistence type="inferred from homology"/>
<dbReference type="PANTHER" id="PTHR11360:SF287">
    <property type="entry name" value="MFS MONOCARBOXYLATE TRANSPORTER"/>
    <property type="match status" value="1"/>
</dbReference>
<feature type="transmembrane region" description="Helical" evidence="4">
    <location>
        <begin position="441"/>
        <end position="464"/>
    </location>
</feature>
<feature type="transmembrane region" description="Helical" evidence="4">
    <location>
        <begin position="165"/>
        <end position="186"/>
    </location>
</feature>
<feature type="transmembrane region" description="Helical" evidence="4">
    <location>
        <begin position="229"/>
        <end position="249"/>
    </location>
</feature>
<evidence type="ECO:0000256" key="3">
    <source>
        <dbReference type="SAM" id="MobiDB-lite"/>
    </source>
</evidence>
<dbReference type="InterPro" id="IPR050327">
    <property type="entry name" value="Proton-linked_MCT"/>
</dbReference>
<dbReference type="EMBL" id="SOZI01000181">
    <property type="protein sequence ID" value="TNY17710.1"/>
    <property type="molecule type" value="Genomic_DNA"/>
</dbReference>
<keyword evidence="4" id="KW-1133">Transmembrane helix</keyword>
<feature type="transmembrane region" description="Helical" evidence="4">
    <location>
        <begin position="342"/>
        <end position="362"/>
    </location>
</feature>
<evidence type="ECO:0000256" key="1">
    <source>
        <dbReference type="ARBA" id="ARBA00004141"/>
    </source>
</evidence>
<feature type="region of interest" description="Disordered" evidence="3">
    <location>
        <begin position="1"/>
        <end position="32"/>
    </location>
</feature>
<comment type="similarity">
    <text evidence="2">Belongs to the major facilitator superfamily. Monocarboxylate porter (TC 2.A.1.13) family.</text>
</comment>
<dbReference type="InterPro" id="IPR011701">
    <property type="entry name" value="MFS"/>
</dbReference>
<dbReference type="GO" id="GO:0016020">
    <property type="term" value="C:membrane"/>
    <property type="evidence" value="ECO:0007669"/>
    <property type="project" value="UniProtKB-SubCell"/>
</dbReference>
<name>A0A5C5FLR9_9BASI</name>